<feature type="signal peptide" evidence="6">
    <location>
        <begin position="1"/>
        <end position="22"/>
    </location>
</feature>
<feature type="disulfide bond" evidence="5">
    <location>
        <begin position="367"/>
        <end position="384"/>
    </location>
</feature>
<feature type="chain" id="PRO_5036227906" description="EGF-like domain-containing protein" evidence="6">
    <location>
        <begin position="23"/>
        <end position="434"/>
    </location>
</feature>
<name>A0A815JK73_ADIRI</name>
<evidence type="ECO:0000259" key="7">
    <source>
        <dbReference type="PROSITE" id="PS50026"/>
    </source>
</evidence>
<dbReference type="Pfam" id="PF01823">
    <property type="entry name" value="MACPF"/>
    <property type="match status" value="1"/>
</dbReference>
<evidence type="ECO:0000256" key="4">
    <source>
        <dbReference type="ARBA" id="ARBA00023157"/>
    </source>
</evidence>
<protein>
    <recommendedName>
        <fullName evidence="13">EGF-like domain-containing protein</fullName>
    </recommendedName>
</protein>
<dbReference type="InterPro" id="IPR000742">
    <property type="entry name" value="EGF"/>
</dbReference>
<dbReference type="EMBL" id="CAJNOR010003084">
    <property type="protein sequence ID" value="CAF1375605.1"/>
    <property type="molecule type" value="Genomic_DNA"/>
</dbReference>
<keyword evidence="5" id="KW-0245">EGF-like domain</keyword>
<dbReference type="AlphaFoldDB" id="A0A815JK73"/>
<evidence type="ECO:0000313" key="11">
    <source>
        <dbReference type="Proteomes" id="UP000663828"/>
    </source>
</evidence>
<evidence type="ECO:0000256" key="2">
    <source>
        <dbReference type="ARBA" id="ARBA00022525"/>
    </source>
</evidence>
<evidence type="ECO:0000256" key="1">
    <source>
        <dbReference type="ARBA" id="ARBA00004613"/>
    </source>
</evidence>
<organism evidence="10 12">
    <name type="scientific">Adineta ricciae</name>
    <name type="common">Rotifer</name>
    <dbReference type="NCBI Taxonomy" id="249248"/>
    <lineage>
        <taxon>Eukaryota</taxon>
        <taxon>Metazoa</taxon>
        <taxon>Spiralia</taxon>
        <taxon>Gnathifera</taxon>
        <taxon>Rotifera</taxon>
        <taxon>Eurotatoria</taxon>
        <taxon>Bdelloidea</taxon>
        <taxon>Adinetida</taxon>
        <taxon>Adinetidae</taxon>
        <taxon>Adineta</taxon>
    </lineage>
</organism>
<keyword evidence="11" id="KW-1185">Reference proteome</keyword>
<dbReference type="OrthoDB" id="6130531at2759"/>
<dbReference type="InterPro" id="IPR020864">
    <property type="entry name" value="MACPF"/>
</dbReference>
<reference evidence="10" key="1">
    <citation type="submission" date="2021-02" db="EMBL/GenBank/DDBJ databases">
        <authorList>
            <person name="Nowell W R."/>
        </authorList>
    </citation>
    <scope>NUCLEOTIDE SEQUENCE</scope>
</reference>
<evidence type="ECO:0000256" key="6">
    <source>
        <dbReference type="SAM" id="SignalP"/>
    </source>
</evidence>
<dbReference type="PROSITE" id="PS50026">
    <property type="entry name" value="EGF_3"/>
    <property type="match status" value="1"/>
</dbReference>
<evidence type="ECO:0000256" key="5">
    <source>
        <dbReference type="PROSITE-ProRule" id="PRU00076"/>
    </source>
</evidence>
<evidence type="ECO:0000256" key="3">
    <source>
        <dbReference type="ARBA" id="ARBA00022852"/>
    </source>
</evidence>
<sequence>MFGKYFIFVLVLLIKDPRVAYAEDTDETSIYMKRVASYFASLDPLNWVPNSNKIGIGYNPLYGSPVCYTGSCQADGFKQPLFNLKYRQQAVGSCTSQLIPENVALDCLPSTTWDARTEIISELNELKESITNKVDVSLSGQLPGIAFAYETSVETRYAIDNIVRKSRTLMQTTAQISYIKLSMFEPAMQLTDQFKFVINNMPCCNYTADVQKYIYTYIFDYFGYAYVSTVLLGGIAQETILMTNESYEKLEQKGFDVTNALKLEFYVSLDAKQEYSYDKDKHQEFMRQVEEKHTTTLGGDTSLTSIDEWSTTVPSNPVIVKFSIGSIFDLLTSTRFSNDTLIHNKSALISQALNNYVNRSVYCYSNCTNHGACQSESIFRTGSCSCTEGYTTYDCSVAPIKAVPNMPAHANTHFYDKTLFFTVFYILTYILIFN</sequence>
<proteinExistence type="predicted"/>
<feature type="disulfide bond" evidence="5">
    <location>
        <begin position="386"/>
        <end position="395"/>
    </location>
</feature>
<dbReference type="GO" id="GO:0005576">
    <property type="term" value="C:extracellular region"/>
    <property type="evidence" value="ECO:0007669"/>
    <property type="project" value="UniProtKB-SubCell"/>
</dbReference>
<keyword evidence="2" id="KW-0964">Secreted</keyword>
<keyword evidence="3" id="KW-0204">Cytolysis</keyword>
<dbReference type="PROSITE" id="PS01186">
    <property type="entry name" value="EGF_2"/>
    <property type="match status" value="1"/>
</dbReference>
<evidence type="ECO:0000313" key="12">
    <source>
        <dbReference type="Proteomes" id="UP000663852"/>
    </source>
</evidence>
<accession>A0A815JK73</accession>
<evidence type="ECO:0000259" key="8">
    <source>
        <dbReference type="PROSITE" id="PS51412"/>
    </source>
</evidence>
<gene>
    <name evidence="10" type="ORF">EDS130_LOCUS34813</name>
    <name evidence="9" type="ORF">XAT740_LOCUS32784</name>
</gene>
<keyword evidence="6" id="KW-0732">Signal</keyword>
<evidence type="ECO:0008006" key="13">
    <source>
        <dbReference type="Google" id="ProtNLM"/>
    </source>
</evidence>
<comment type="caution">
    <text evidence="10">The sequence shown here is derived from an EMBL/GenBank/DDBJ whole genome shotgun (WGS) entry which is preliminary data.</text>
</comment>
<evidence type="ECO:0000313" key="10">
    <source>
        <dbReference type="EMBL" id="CAF1378977.1"/>
    </source>
</evidence>
<dbReference type="PROSITE" id="PS51412">
    <property type="entry name" value="MACPF_2"/>
    <property type="match status" value="1"/>
</dbReference>
<evidence type="ECO:0000313" key="9">
    <source>
        <dbReference type="EMBL" id="CAF1375605.1"/>
    </source>
</evidence>
<dbReference type="Proteomes" id="UP000663828">
    <property type="component" value="Unassembled WGS sequence"/>
</dbReference>
<dbReference type="EMBL" id="CAJNOJ010000296">
    <property type="protein sequence ID" value="CAF1378977.1"/>
    <property type="molecule type" value="Genomic_DNA"/>
</dbReference>
<dbReference type="SMART" id="SM00457">
    <property type="entry name" value="MACPF"/>
    <property type="match status" value="1"/>
</dbReference>
<feature type="disulfide bond" evidence="5">
    <location>
        <begin position="363"/>
        <end position="373"/>
    </location>
</feature>
<feature type="domain" description="EGF-like" evidence="7">
    <location>
        <begin position="359"/>
        <end position="396"/>
    </location>
</feature>
<comment type="subcellular location">
    <subcellularLocation>
        <location evidence="1">Secreted</location>
    </subcellularLocation>
</comment>
<dbReference type="PANTHER" id="PTHR45742">
    <property type="entry name" value="COMPLEMENT COMPONENT C6"/>
    <property type="match status" value="1"/>
</dbReference>
<dbReference type="GO" id="GO:0031640">
    <property type="term" value="P:killing of cells of another organism"/>
    <property type="evidence" value="ECO:0007669"/>
    <property type="project" value="UniProtKB-KW"/>
</dbReference>
<dbReference type="PANTHER" id="PTHR45742:SF8">
    <property type="entry name" value="FLOCCULATION PROTEIN FLO11"/>
    <property type="match status" value="1"/>
</dbReference>
<feature type="domain" description="MACPF" evidence="8">
    <location>
        <begin position="37"/>
        <end position="364"/>
    </location>
</feature>
<keyword evidence="4 5" id="KW-1015">Disulfide bond</keyword>
<dbReference type="Proteomes" id="UP000663852">
    <property type="component" value="Unassembled WGS sequence"/>
</dbReference>